<dbReference type="GO" id="GO:0006784">
    <property type="term" value="P:heme A biosynthetic process"/>
    <property type="evidence" value="ECO:0007669"/>
    <property type="project" value="InterPro"/>
</dbReference>
<dbReference type="EMBL" id="CAJVPV010064538">
    <property type="protein sequence ID" value="CAG8793998.1"/>
    <property type="molecule type" value="Genomic_DNA"/>
</dbReference>
<comment type="pathway">
    <text evidence="10">Porphyrin-containing compound metabolism; heme A biosynthesis; heme A from heme O: step 1/1.</text>
</comment>
<keyword evidence="14" id="KW-1185">Reference proteome</keyword>
<protein>
    <submittedName>
        <fullName evidence="13">1031_t:CDS:1</fullName>
    </submittedName>
</protein>
<evidence type="ECO:0000256" key="8">
    <source>
        <dbReference type="ARBA" id="ARBA00023133"/>
    </source>
</evidence>
<keyword evidence="4" id="KW-0479">Metal-binding</keyword>
<evidence type="ECO:0000256" key="11">
    <source>
        <dbReference type="ARBA" id="ARBA00048044"/>
    </source>
</evidence>
<evidence type="ECO:0000256" key="1">
    <source>
        <dbReference type="ARBA" id="ARBA00001970"/>
    </source>
</evidence>
<dbReference type="InterPro" id="IPR023754">
    <property type="entry name" value="HemeA_Synthase_type2"/>
</dbReference>
<keyword evidence="9 12" id="KW-0472">Membrane</keyword>
<keyword evidence="7" id="KW-0408">Iron</keyword>
<keyword evidence="8" id="KW-0350">Heme biosynthesis</keyword>
<dbReference type="GO" id="GO:0016653">
    <property type="term" value="F:oxidoreductase activity, acting on NAD(P)H, heme protein as acceptor"/>
    <property type="evidence" value="ECO:0007669"/>
    <property type="project" value="TreeGrafter"/>
</dbReference>
<evidence type="ECO:0000256" key="7">
    <source>
        <dbReference type="ARBA" id="ARBA00023004"/>
    </source>
</evidence>
<feature type="transmembrane region" description="Helical" evidence="12">
    <location>
        <begin position="48"/>
        <end position="66"/>
    </location>
</feature>
<evidence type="ECO:0000256" key="10">
    <source>
        <dbReference type="ARBA" id="ARBA00044501"/>
    </source>
</evidence>
<evidence type="ECO:0000313" key="14">
    <source>
        <dbReference type="Proteomes" id="UP000789342"/>
    </source>
</evidence>
<comment type="subcellular location">
    <subcellularLocation>
        <location evidence="2">Membrane</location>
        <topology evidence="2">Multi-pass membrane protein</topology>
    </subcellularLocation>
</comment>
<dbReference type="GO" id="GO:0120547">
    <property type="term" value="F:heme A synthase activity"/>
    <property type="evidence" value="ECO:0007669"/>
    <property type="project" value="UniProtKB-EC"/>
</dbReference>
<comment type="caution">
    <text evidence="13">The sequence shown here is derived from an EMBL/GenBank/DDBJ whole genome shotgun (WGS) entry which is preliminary data.</text>
</comment>
<dbReference type="GO" id="GO:0005743">
    <property type="term" value="C:mitochondrial inner membrane"/>
    <property type="evidence" value="ECO:0007669"/>
    <property type="project" value="TreeGrafter"/>
</dbReference>
<evidence type="ECO:0000256" key="6">
    <source>
        <dbReference type="ARBA" id="ARBA00023002"/>
    </source>
</evidence>
<dbReference type="AlphaFoldDB" id="A0A9N9P6D1"/>
<reference evidence="13" key="1">
    <citation type="submission" date="2021-06" db="EMBL/GenBank/DDBJ databases">
        <authorList>
            <person name="Kallberg Y."/>
            <person name="Tangrot J."/>
            <person name="Rosling A."/>
        </authorList>
    </citation>
    <scope>NUCLEOTIDE SEQUENCE</scope>
    <source>
        <strain evidence="13">CL551</strain>
    </source>
</reference>
<keyword evidence="5 12" id="KW-1133">Transmembrane helix</keyword>
<feature type="transmembrane region" description="Helical" evidence="12">
    <location>
        <begin position="18"/>
        <end position="36"/>
    </location>
</feature>
<dbReference type="Proteomes" id="UP000789342">
    <property type="component" value="Unassembled WGS sequence"/>
</dbReference>
<feature type="non-terminal residue" evidence="13">
    <location>
        <position position="84"/>
    </location>
</feature>
<comment type="cofactor">
    <cofactor evidence="1">
        <name>heme b</name>
        <dbReference type="ChEBI" id="CHEBI:60344"/>
    </cofactor>
</comment>
<accession>A0A9N9P6D1</accession>
<keyword evidence="6" id="KW-0560">Oxidoreductase</keyword>
<gene>
    <name evidence="13" type="ORF">AMORRO_LOCUS18391</name>
</gene>
<dbReference type="Pfam" id="PF02628">
    <property type="entry name" value="COX15-CtaA"/>
    <property type="match status" value="1"/>
</dbReference>
<evidence type="ECO:0000313" key="13">
    <source>
        <dbReference type="EMBL" id="CAG8793998.1"/>
    </source>
</evidence>
<keyword evidence="3 12" id="KW-0812">Transmembrane</keyword>
<organism evidence="13 14">
    <name type="scientific">Acaulospora morrowiae</name>
    <dbReference type="NCBI Taxonomy" id="94023"/>
    <lineage>
        <taxon>Eukaryota</taxon>
        <taxon>Fungi</taxon>
        <taxon>Fungi incertae sedis</taxon>
        <taxon>Mucoromycota</taxon>
        <taxon>Glomeromycotina</taxon>
        <taxon>Glomeromycetes</taxon>
        <taxon>Diversisporales</taxon>
        <taxon>Acaulosporaceae</taxon>
        <taxon>Acaulospora</taxon>
    </lineage>
</organism>
<dbReference type="InterPro" id="IPR003780">
    <property type="entry name" value="COX15/CtaA_fam"/>
</dbReference>
<evidence type="ECO:0000256" key="2">
    <source>
        <dbReference type="ARBA" id="ARBA00004141"/>
    </source>
</evidence>
<evidence type="ECO:0000256" key="12">
    <source>
        <dbReference type="SAM" id="Phobius"/>
    </source>
</evidence>
<evidence type="ECO:0000256" key="3">
    <source>
        <dbReference type="ARBA" id="ARBA00022692"/>
    </source>
</evidence>
<dbReference type="PANTHER" id="PTHR23289:SF2">
    <property type="entry name" value="CYTOCHROME C OXIDASE ASSEMBLY PROTEIN COX15 HOMOLOG"/>
    <property type="match status" value="1"/>
</dbReference>
<evidence type="ECO:0000256" key="4">
    <source>
        <dbReference type="ARBA" id="ARBA00022723"/>
    </source>
</evidence>
<name>A0A9N9P6D1_9GLOM</name>
<sequence>MSLSDFKYIYFMEWAHRMWGRTIGLAFILPAIYFGARGYMSRSTIKSVVGLTGLLGFQGILGWYMVKSGLSEELLSTPQAVARV</sequence>
<dbReference type="GO" id="GO:0046872">
    <property type="term" value="F:metal ion binding"/>
    <property type="evidence" value="ECO:0007669"/>
    <property type="project" value="UniProtKB-KW"/>
</dbReference>
<comment type="catalytic activity">
    <reaction evidence="11">
        <text>Fe(II)-heme o + 2 A + H2O = Fe(II)-heme a + 2 AH2</text>
        <dbReference type="Rhea" id="RHEA:63388"/>
        <dbReference type="ChEBI" id="CHEBI:13193"/>
        <dbReference type="ChEBI" id="CHEBI:15377"/>
        <dbReference type="ChEBI" id="CHEBI:17499"/>
        <dbReference type="ChEBI" id="CHEBI:60530"/>
        <dbReference type="ChEBI" id="CHEBI:61715"/>
        <dbReference type="EC" id="1.17.99.9"/>
    </reaction>
    <physiologicalReaction direction="left-to-right" evidence="11">
        <dbReference type="Rhea" id="RHEA:63389"/>
    </physiologicalReaction>
</comment>
<proteinExistence type="predicted"/>
<dbReference type="OrthoDB" id="1726137at2759"/>
<evidence type="ECO:0000256" key="5">
    <source>
        <dbReference type="ARBA" id="ARBA00022989"/>
    </source>
</evidence>
<dbReference type="PANTHER" id="PTHR23289">
    <property type="entry name" value="CYTOCHROME C OXIDASE ASSEMBLY PROTEIN COX15"/>
    <property type="match status" value="1"/>
</dbReference>
<evidence type="ECO:0000256" key="9">
    <source>
        <dbReference type="ARBA" id="ARBA00023136"/>
    </source>
</evidence>